<dbReference type="AlphaFoldDB" id="A0AAN4ZLW9"/>
<evidence type="ECO:0000313" key="1">
    <source>
        <dbReference type="EMBL" id="GMR39405.1"/>
    </source>
</evidence>
<name>A0AAN4ZLW9_9BILA</name>
<accession>A0AAN4ZLW9</accession>
<evidence type="ECO:0000313" key="2">
    <source>
        <dbReference type="Proteomes" id="UP001328107"/>
    </source>
</evidence>
<gene>
    <name evidence="1" type="ORF">PMAYCL1PPCAC_09600</name>
</gene>
<keyword evidence="2" id="KW-1185">Reference proteome</keyword>
<organism evidence="1 2">
    <name type="scientific">Pristionchus mayeri</name>
    <dbReference type="NCBI Taxonomy" id="1317129"/>
    <lineage>
        <taxon>Eukaryota</taxon>
        <taxon>Metazoa</taxon>
        <taxon>Ecdysozoa</taxon>
        <taxon>Nematoda</taxon>
        <taxon>Chromadorea</taxon>
        <taxon>Rhabditida</taxon>
        <taxon>Rhabditina</taxon>
        <taxon>Diplogasteromorpha</taxon>
        <taxon>Diplogasteroidea</taxon>
        <taxon>Neodiplogasteridae</taxon>
        <taxon>Pristionchus</taxon>
    </lineage>
</organism>
<sequence>KFSSEAVRMCIGENCKMLNQLICFNCVIDGGHAQHAVKYDVKMEQIRKNLREEITGMCSKIDEKKKIVLDKADKMTQLCEEIKTNLTEAEIPPQVLGQLDNIRS</sequence>
<proteinExistence type="predicted"/>
<dbReference type="Proteomes" id="UP001328107">
    <property type="component" value="Unassembled WGS sequence"/>
</dbReference>
<dbReference type="EMBL" id="BTRK01000002">
    <property type="protein sequence ID" value="GMR39405.1"/>
    <property type="molecule type" value="Genomic_DNA"/>
</dbReference>
<protein>
    <submittedName>
        <fullName evidence="1">Uncharacterized protein</fullName>
    </submittedName>
</protein>
<reference evidence="2" key="1">
    <citation type="submission" date="2022-10" db="EMBL/GenBank/DDBJ databases">
        <title>Genome assembly of Pristionchus species.</title>
        <authorList>
            <person name="Yoshida K."/>
            <person name="Sommer R.J."/>
        </authorList>
    </citation>
    <scope>NUCLEOTIDE SEQUENCE [LARGE SCALE GENOMIC DNA]</scope>
    <source>
        <strain evidence="2">RS5460</strain>
    </source>
</reference>
<feature type="non-terminal residue" evidence="1">
    <location>
        <position position="1"/>
    </location>
</feature>
<comment type="caution">
    <text evidence="1">The sequence shown here is derived from an EMBL/GenBank/DDBJ whole genome shotgun (WGS) entry which is preliminary data.</text>
</comment>
<feature type="non-terminal residue" evidence="1">
    <location>
        <position position="104"/>
    </location>
</feature>